<keyword evidence="4 12" id="KW-0812">Transmembrane</keyword>
<name>A0AAV2SW74_CALDB</name>
<dbReference type="InterPro" id="IPR050278">
    <property type="entry name" value="Serine_Prot_S9B/DPPIV"/>
</dbReference>
<dbReference type="Gene3D" id="2.140.10.30">
    <property type="entry name" value="Dipeptidylpeptidase IV, N-terminal domain"/>
    <property type="match status" value="1"/>
</dbReference>
<evidence type="ECO:0000313" key="15">
    <source>
        <dbReference type="EMBL" id="CAL5129402.1"/>
    </source>
</evidence>
<keyword evidence="6" id="KW-0720">Serine protease</keyword>
<keyword evidence="3" id="KW-0645">Protease</keyword>
<keyword evidence="5" id="KW-0378">Hydrolase</keyword>
<dbReference type="GO" id="GO:0008236">
    <property type="term" value="F:serine-type peptidase activity"/>
    <property type="evidence" value="ECO:0007669"/>
    <property type="project" value="UniProtKB-KW"/>
</dbReference>
<dbReference type="GO" id="GO:0004177">
    <property type="term" value="F:aminopeptidase activity"/>
    <property type="evidence" value="ECO:0007669"/>
    <property type="project" value="UniProtKB-KW"/>
</dbReference>
<feature type="domain" description="Peptidase S9 prolyl oligopeptidase catalytic" evidence="13">
    <location>
        <begin position="661"/>
        <end position="864"/>
    </location>
</feature>
<feature type="domain" description="Dipeptidylpeptidase IV N-terminal" evidence="14">
    <location>
        <begin position="176"/>
        <end position="560"/>
    </location>
</feature>
<keyword evidence="10" id="KW-0325">Glycoprotein</keyword>
<gene>
    <name evidence="15" type="ORF">CDAUBV1_LOCUS330</name>
</gene>
<evidence type="ECO:0000256" key="11">
    <source>
        <dbReference type="ARBA" id="ARBA00037847"/>
    </source>
</evidence>
<dbReference type="FunFam" id="3.40.50.1820:FF:000003">
    <property type="entry name" value="Dipeptidyl peptidase 4"/>
    <property type="match status" value="1"/>
</dbReference>
<keyword evidence="2" id="KW-0031">Aminopeptidase</keyword>
<organism evidence="15 16">
    <name type="scientific">Calicophoron daubneyi</name>
    <name type="common">Rumen fluke</name>
    <name type="synonym">Paramphistomum daubneyi</name>
    <dbReference type="NCBI Taxonomy" id="300641"/>
    <lineage>
        <taxon>Eukaryota</taxon>
        <taxon>Metazoa</taxon>
        <taxon>Spiralia</taxon>
        <taxon>Lophotrochozoa</taxon>
        <taxon>Platyhelminthes</taxon>
        <taxon>Trematoda</taxon>
        <taxon>Digenea</taxon>
        <taxon>Plagiorchiida</taxon>
        <taxon>Pronocephalata</taxon>
        <taxon>Paramphistomoidea</taxon>
        <taxon>Paramphistomidae</taxon>
        <taxon>Calicophoron</taxon>
    </lineage>
</organism>
<dbReference type="SUPFAM" id="SSF53474">
    <property type="entry name" value="alpha/beta-Hydrolases"/>
    <property type="match status" value="1"/>
</dbReference>
<dbReference type="InterPro" id="IPR002469">
    <property type="entry name" value="Peptidase_S9B_N"/>
</dbReference>
<dbReference type="Proteomes" id="UP001497525">
    <property type="component" value="Unassembled WGS sequence"/>
</dbReference>
<dbReference type="GO" id="GO:0008239">
    <property type="term" value="F:dipeptidyl-peptidase activity"/>
    <property type="evidence" value="ECO:0007669"/>
    <property type="project" value="TreeGrafter"/>
</dbReference>
<sequence length="879" mass="101005">MREKEQKTETEFSSLVSEASTSPEVAYKEACRRNAAYRANRADAITGVSGRRGAGVDVEAIMELLENNPQKRNWRGILLALFVIAFISAIIITASILTTPRDHPTDYGKQLTFSDMMTWNKYSESLNYELKNDDLIYLTQQRNLMRLNLNTMEERQLLSHLSIEEKSDFLGWFSMSSDLSAVILGYDGAQEGRHSRLAKYDALLLKSQGNTTVVEQRIELGLTKDPPEQAELSFVQWAPADYTMALVQKGHVYIHEYPFDSERSKITNITRDLPHNDILYGEPNWLYEEELLQTNIALWWNPTGSRLAFMSFNQRNVTTYPMYQFGDSNELYGKVVKMKYPKAGDPSEYTNPTANLFIYDRENSELRLFERPDQVPWDGYLTLVRWFDEDRVIAGWTNRLQTQAWITVVSWSRNSSWVIFSTSVSDGWVHLLKQTSKEPIFHRESNSIFIILPREYNDKAFRGIAKIKMDPTGKGNLQTIHWQVTPDFDISDILYYDGRDEFLFTTTGPDPKNMHLYWGTASKELACLTCDNKNCTHNRVSVTSDGKYFVQGCNGPDVPTVSIKGIRKTQSADGNRSSSSFHLRTMVNNTKLKEFVYSRAMPKIEYTTLKLRKGTRDELEVHAKLMLPPELNKMHVTKYPLLVYTYGGPLNQMVTTKFALDWLSYLSATVKVVVLSVDGRGTTNRGRLFENAIYKKLGTVEIDDQLDSVRTLLAENKFINRTKVGVYGWSYGGFTVGHLLEHPENEFIRCGVAVAPVTDFRYYDTAYTERYLGRITDEPDAYMKTQLGRNPKNLRTKSLLLVHGTGDDNVHFINSASLVKKFIKGRVDVDVMVYPDDNHSLRQSNNREHLYRKMITFFVDCFNQTSIRYKLDMSVKEDL</sequence>
<evidence type="ECO:0000256" key="9">
    <source>
        <dbReference type="ARBA" id="ARBA00023136"/>
    </source>
</evidence>
<dbReference type="SUPFAM" id="SSF82171">
    <property type="entry name" value="DPP6 N-terminal domain-like"/>
    <property type="match status" value="1"/>
</dbReference>
<evidence type="ECO:0000259" key="14">
    <source>
        <dbReference type="Pfam" id="PF00930"/>
    </source>
</evidence>
<evidence type="ECO:0000256" key="12">
    <source>
        <dbReference type="SAM" id="Phobius"/>
    </source>
</evidence>
<keyword evidence="8 12" id="KW-1133">Transmembrane helix</keyword>
<dbReference type="InterPro" id="IPR001375">
    <property type="entry name" value="Peptidase_S9_cat"/>
</dbReference>
<evidence type="ECO:0000256" key="8">
    <source>
        <dbReference type="ARBA" id="ARBA00022989"/>
    </source>
</evidence>
<evidence type="ECO:0000256" key="7">
    <source>
        <dbReference type="ARBA" id="ARBA00022968"/>
    </source>
</evidence>
<dbReference type="EMBL" id="CAXLJL010000001">
    <property type="protein sequence ID" value="CAL5129402.1"/>
    <property type="molecule type" value="Genomic_DNA"/>
</dbReference>
<evidence type="ECO:0000256" key="4">
    <source>
        <dbReference type="ARBA" id="ARBA00022692"/>
    </source>
</evidence>
<keyword evidence="9 12" id="KW-0472">Membrane</keyword>
<dbReference type="InterPro" id="IPR029058">
    <property type="entry name" value="AB_hydrolase_fold"/>
</dbReference>
<dbReference type="Pfam" id="PF00930">
    <property type="entry name" value="DPPIV_N"/>
    <property type="match status" value="1"/>
</dbReference>
<accession>A0AAV2SW74</accession>
<evidence type="ECO:0000256" key="3">
    <source>
        <dbReference type="ARBA" id="ARBA00022670"/>
    </source>
</evidence>
<evidence type="ECO:0000256" key="6">
    <source>
        <dbReference type="ARBA" id="ARBA00022825"/>
    </source>
</evidence>
<comment type="subcellular location">
    <subcellularLocation>
        <location evidence="11">Endomembrane system</location>
        <topology evidence="11">Single-pass membrane protein</topology>
    </subcellularLocation>
    <subcellularLocation>
        <location evidence="1">Membrane</location>
        <topology evidence="1">Single-pass type II membrane protein</topology>
    </subcellularLocation>
</comment>
<feature type="transmembrane region" description="Helical" evidence="12">
    <location>
        <begin position="77"/>
        <end position="97"/>
    </location>
</feature>
<keyword evidence="7" id="KW-0735">Signal-anchor</keyword>
<proteinExistence type="predicted"/>
<dbReference type="Gene3D" id="3.40.50.1820">
    <property type="entry name" value="alpha/beta hydrolase"/>
    <property type="match status" value="1"/>
</dbReference>
<evidence type="ECO:0000259" key="13">
    <source>
        <dbReference type="Pfam" id="PF00326"/>
    </source>
</evidence>
<evidence type="ECO:0000256" key="1">
    <source>
        <dbReference type="ARBA" id="ARBA00004606"/>
    </source>
</evidence>
<dbReference type="AlphaFoldDB" id="A0AAV2SW74"/>
<dbReference type="GO" id="GO:0005886">
    <property type="term" value="C:plasma membrane"/>
    <property type="evidence" value="ECO:0007669"/>
    <property type="project" value="TreeGrafter"/>
</dbReference>
<evidence type="ECO:0000256" key="5">
    <source>
        <dbReference type="ARBA" id="ARBA00022801"/>
    </source>
</evidence>
<reference evidence="15" key="1">
    <citation type="submission" date="2024-06" db="EMBL/GenBank/DDBJ databases">
        <authorList>
            <person name="Liu X."/>
            <person name="Lenzi L."/>
            <person name="Haldenby T S."/>
            <person name="Uol C."/>
        </authorList>
    </citation>
    <scope>NUCLEOTIDE SEQUENCE</scope>
</reference>
<protein>
    <submittedName>
        <fullName evidence="15">Uncharacterized protein</fullName>
    </submittedName>
</protein>
<dbReference type="GO" id="GO:0006508">
    <property type="term" value="P:proteolysis"/>
    <property type="evidence" value="ECO:0007669"/>
    <property type="project" value="UniProtKB-KW"/>
</dbReference>
<evidence type="ECO:0000313" key="16">
    <source>
        <dbReference type="Proteomes" id="UP001497525"/>
    </source>
</evidence>
<dbReference type="PANTHER" id="PTHR11731:SF200">
    <property type="entry name" value="DIPEPTIDYL PEPTIDASE 10, ISOFORM B"/>
    <property type="match status" value="1"/>
</dbReference>
<dbReference type="PANTHER" id="PTHR11731">
    <property type="entry name" value="PROTEASE FAMILY S9B,C DIPEPTIDYL-PEPTIDASE IV-RELATED"/>
    <property type="match status" value="1"/>
</dbReference>
<evidence type="ECO:0000256" key="2">
    <source>
        <dbReference type="ARBA" id="ARBA00022438"/>
    </source>
</evidence>
<dbReference type="Pfam" id="PF00326">
    <property type="entry name" value="Peptidase_S9"/>
    <property type="match status" value="1"/>
</dbReference>
<dbReference type="GO" id="GO:0012505">
    <property type="term" value="C:endomembrane system"/>
    <property type="evidence" value="ECO:0007669"/>
    <property type="project" value="UniProtKB-SubCell"/>
</dbReference>
<comment type="caution">
    <text evidence="15">The sequence shown here is derived from an EMBL/GenBank/DDBJ whole genome shotgun (WGS) entry which is preliminary data.</text>
</comment>
<evidence type="ECO:0000256" key="10">
    <source>
        <dbReference type="ARBA" id="ARBA00023180"/>
    </source>
</evidence>